<comment type="caution">
    <text evidence="2">The sequence shown here is derived from an EMBL/GenBank/DDBJ whole genome shotgun (WGS) entry which is preliminary data.</text>
</comment>
<evidence type="ECO:0008006" key="4">
    <source>
        <dbReference type="Google" id="ProtNLM"/>
    </source>
</evidence>
<name>A0AAE0TVF7_9PEZI</name>
<proteinExistence type="predicted"/>
<feature type="signal peptide" evidence="1">
    <location>
        <begin position="1"/>
        <end position="20"/>
    </location>
</feature>
<protein>
    <recommendedName>
        <fullName evidence="4">Secreted protein</fullName>
    </recommendedName>
</protein>
<keyword evidence="3" id="KW-1185">Reference proteome</keyword>
<keyword evidence="1" id="KW-0732">Signal</keyword>
<reference evidence="2" key="2">
    <citation type="submission" date="2023-06" db="EMBL/GenBank/DDBJ databases">
        <authorList>
            <consortium name="Lawrence Berkeley National Laboratory"/>
            <person name="Haridas S."/>
            <person name="Hensen N."/>
            <person name="Bonometti L."/>
            <person name="Westerberg I."/>
            <person name="Brannstrom I.O."/>
            <person name="Guillou S."/>
            <person name="Cros-Aarteil S."/>
            <person name="Calhoun S."/>
            <person name="Kuo A."/>
            <person name="Mondo S."/>
            <person name="Pangilinan J."/>
            <person name="Riley R."/>
            <person name="LaButti K."/>
            <person name="Andreopoulos B."/>
            <person name="Lipzen A."/>
            <person name="Chen C."/>
            <person name="Yanf M."/>
            <person name="Daum C."/>
            <person name="Ng V."/>
            <person name="Clum A."/>
            <person name="Steindorff A."/>
            <person name="Ohm R."/>
            <person name="Martin F."/>
            <person name="Silar P."/>
            <person name="Natvig D."/>
            <person name="Lalanne C."/>
            <person name="Gautier V."/>
            <person name="Ament-velasquez S.L."/>
            <person name="Kruys A."/>
            <person name="Hutchinson M.I."/>
            <person name="Powell A.J."/>
            <person name="Barry K."/>
            <person name="Miller A.N."/>
            <person name="Grigoriev I.V."/>
            <person name="Debuchy R."/>
            <person name="Gladieux P."/>
            <person name="Thoren M.H."/>
            <person name="Johannesson H."/>
        </authorList>
    </citation>
    <scope>NUCLEOTIDE SEQUENCE</scope>
    <source>
        <strain evidence="2">CBS 232.78</strain>
    </source>
</reference>
<accession>A0AAE0TVF7</accession>
<sequence>MAVVVTLVVVEVCGFGCGGGQRDGSGASPNAPSKVGFSSTWRLGGIEGDQRALTIFLAGGVDGAVVERYTFLVGLFWGWSLMSI</sequence>
<feature type="chain" id="PRO_5041956947" description="Secreted protein" evidence="1">
    <location>
        <begin position="21"/>
        <end position="84"/>
    </location>
</feature>
<dbReference type="AlphaFoldDB" id="A0AAE0TVF7"/>
<dbReference type="EMBL" id="JAULSW010000005">
    <property type="protein sequence ID" value="KAK3381007.1"/>
    <property type="molecule type" value="Genomic_DNA"/>
</dbReference>
<evidence type="ECO:0000313" key="3">
    <source>
        <dbReference type="Proteomes" id="UP001285441"/>
    </source>
</evidence>
<organism evidence="2 3">
    <name type="scientific">Podospora didyma</name>
    <dbReference type="NCBI Taxonomy" id="330526"/>
    <lineage>
        <taxon>Eukaryota</taxon>
        <taxon>Fungi</taxon>
        <taxon>Dikarya</taxon>
        <taxon>Ascomycota</taxon>
        <taxon>Pezizomycotina</taxon>
        <taxon>Sordariomycetes</taxon>
        <taxon>Sordariomycetidae</taxon>
        <taxon>Sordariales</taxon>
        <taxon>Podosporaceae</taxon>
        <taxon>Podospora</taxon>
    </lineage>
</organism>
<evidence type="ECO:0000256" key="1">
    <source>
        <dbReference type="SAM" id="SignalP"/>
    </source>
</evidence>
<dbReference type="Proteomes" id="UP001285441">
    <property type="component" value="Unassembled WGS sequence"/>
</dbReference>
<reference evidence="2" key="1">
    <citation type="journal article" date="2023" name="Mol. Phylogenet. Evol.">
        <title>Genome-scale phylogeny and comparative genomics of the fungal order Sordariales.</title>
        <authorList>
            <person name="Hensen N."/>
            <person name="Bonometti L."/>
            <person name="Westerberg I."/>
            <person name="Brannstrom I.O."/>
            <person name="Guillou S."/>
            <person name="Cros-Aarteil S."/>
            <person name="Calhoun S."/>
            <person name="Haridas S."/>
            <person name="Kuo A."/>
            <person name="Mondo S."/>
            <person name="Pangilinan J."/>
            <person name="Riley R."/>
            <person name="LaButti K."/>
            <person name="Andreopoulos B."/>
            <person name="Lipzen A."/>
            <person name="Chen C."/>
            <person name="Yan M."/>
            <person name="Daum C."/>
            <person name="Ng V."/>
            <person name="Clum A."/>
            <person name="Steindorff A."/>
            <person name="Ohm R.A."/>
            <person name="Martin F."/>
            <person name="Silar P."/>
            <person name="Natvig D.O."/>
            <person name="Lalanne C."/>
            <person name="Gautier V."/>
            <person name="Ament-Velasquez S.L."/>
            <person name="Kruys A."/>
            <person name="Hutchinson M.I."/>
            <person name="Powell A.J."/>
            <person name="Barry K."/>
            <person name="Miller A.N."/>
            <person name="Grigoriev I.V."/>
            <person name="Debuchy R."/>
            <person name="Gladieux P."/>
            <person name="Hiltunen Thoren M."/>
            <person name="Johannesson H."/>
        </authorList>
    </citation>
    <scope>NUCLEOTIDE SEQUENCE</scope>
    <source>
        <strain evidence="2">CBS 232.78</strain>
    </source>
</reference>
<evidence type="ECO:0000313" key="2">
    <source>
        <dbReference type="EMBL" id="KAK3381007.1"/>
    </source>
</evidence>
<gene>
    <name evidence="2" type="ORF">B0H63DRAFT_474747</name>
</gene>